<keyword evidence="6" id="KW-0460">Magnesium</keyword>
<accession>A0A1F6TL82</accession>
<dbReference type="GO" id="GO:0006281">
    <property type="term" value="P:DNA repair"/>
    <property type="evidence" value="ECO:0007669"/>
    <property type="project" value="UniProtKB-UniRule"/>
</dbReference>
<organism evidence="7 8">
    <name type="scientific">Candidatus Muproteobacteria bacterium RIFCSPHIGHO2_01_FULL_65_16</name>
    <dbReference type="NCBI Taxonomy" id="1817764"/>
    <lineage>
        <taxon>Bacteria</taxon>
        <taxon>Pseudomonadati</taxon>
        <taxon>Pseudomonadota</taxon>
        <taxon>Candidatus Muproteobacteria</taxon>
    </lineage>
</organism>
<dbReference type="HAMAP" id="MF_00801">
    <property type="entry name" value="Endonuclease_5"/>
    <property type="match status" value="1"/>
</dbReference>
<dbReference type="CDD" id="cd06559">
    <property type="entry name" value="Endonuclease_V"/>
    <property type="match status" value="1"/>
</dbReference>
<dbReference type="Pfam" id="PF04493">
    <property type="entry name" value="Endonuclease_5"/>
    <property type="match status" value="1"/>
</dbReference>
<comment type="similarity">
    <text evidence="6">Belongs to the endonuclease V family.</text>
</comment>
<protein>
    <recommendedName>
        <fullName evidence="6">Endonuclease V</fullName>
        <ecNumber evidence="6">3.1.21.7</ecNumber>
    </recommendedName>
    <alternativeName>
        <fullName evidence="6">Deoxyinosine 3'endonuclease</fullName>
    </alternativeName>
    <alternativeName>
        <fullName evidence="6">Deoxyribonuclease V</fullName>
        <shortName evidence="6">DNase V</shortName>
    </alternativeName>
</protein>
<proteinExistence type="inferred from homology"/>
<dbReference type="GO" id="GO:0000287">
    <property type="term" value="F:magnesium ion binding"/>
    <property type="evidence" value="ECO:0007669"/>
    <property type="project" value="UniProtKB-UniRule"/>
</dbReference>
<comment type="cofactor">
    <cofactor evidence="6">
        <name>Mg(2+)</name>
        <dbReference type="ChEBI" id="CHEBI:18420"/>
    </cofactor>
</comment>
<comment type="subcellular location">
    <subcellularLocation>
        <location evidence="1 6">Cytoplasm</location>
    </subcellularLocation>
</comment>
<evidence type="ECO:0000256" key="4">
    <source>
        <dbReference type="ARBA" id="ARBA00022759"/>
    </source>
</evidence>
<dbReference type="Gene3D" id="3.30.2170.10">
    <property type="entry name" value="archaeoglobus fulgidus dsm 4304 superfamily"/>
    <property type="match status" value="1"/>
</dbReference>
<dbReference type="STRING" id="1817764.A2637_00815"/>
<keyword evidence="6" id="KW-0227">DNA damage</keyword>
<feature type="binding site" evidence="6">
    <location>
        <position position="111"/>
    </location>
    <ligand>
        <name>Mg(2+)</name>
        <dbReference type="ChEBI" id="CHEBI:18420"/>
    </ligand>
</feature>
<reference evidence="7 8" key="1">
    <citation type="journal article" date="2016" name="Nat. Commun.">
        <title>Thousands of microbial genomes shed light on interconnected biogeochemical processes in an aquifer system.</title>
        <authorList>
            <person name="Anantharaman K."/>
            <person name="Brown C.T."/>
            <person name="Hug L.A."/>
            <person name="Sharon I."/>
            <person name="Castelle C.J."/>
            <person name="Probst A.J."/>
            <person name="Thomas B.C."/>
            <person name="Singh A."/>
            <person name="Wilkins M.J."/>
            <person name="Karaoz U."/>
            <person name="Brodie E.L."/>
            <person name="Williams K.H."/>
            <person name="Hubbard S.S."/>
            <person name="Banfield J.F."/>
        </authorList>
    </citation>
    <scope>NUCLEOTIDE SEQUENCE [LARGE SCALE GENOMIC DNA]</scope>
</reference>
<dbReference type="PANTHER" id="PTHR28511:SF1">
    <property type="entry name" value="ENDONUCLEASE V"/>
    <property type="match status" value="1"/>
</dbReference>
<comment type="function">
    <text evidence="6">DNA repair enzyme involved in the repair of deaminated bases. Selectively cleaves double-stranded DNA at the second phosphodiester bond 3' to a deoxyinosine leaving behind the intact lesion on the nicked DNA.</text>
</comment>
<dbReference type="GO" id="GO:0043737">
    <property type="term" value="F:deoxyribonuclease V activity"/>
    <property type="evidence" value="ECO:0007669"/>
    <property type="project" value="UniProtKB-UniRule"/>
</dbReference>
<keyword evidence="3 6" id="KW-0540">Nuclease</keyword>
<evidence type="ECO:0000313" key="8">
    <source>
        <dbReference type="Proteomes" id="UP000179360"/>
    </source>
</evidence>
<gene>
    <name evidence="6" type="primary">nfi</name>
    <name evidence="7" type="ORF">A2637_00815</name>
</gene>
<dbReference type="NCBIfam" id="NF008629">
    <property type="entry name" value="PRK11617.1"/>
    <property type="match status" value="1"/>
</dbReference>
<dbReference type="PANTHER" id="PTHR28511">
    <property type="entry name" value="ENDONUCLEASE V"/>
    <property type="match status" value="1"/>
</dbReference>
<name>A0A1F6TL82_9PROT</name>
<dbReference type="GO" id="GO:0003727">
    <property type="term" value="F:single-stranded RNA binding"/>
    <property type="evidence" value="ECO:0007669"/>
    <property type="project" value="TreeGrafter"/>
</dbReference>
<keyword evidence="6" id="KW-0234">DNA repair</keyword>
<dbReference type="EC" id="3.1.21.7" evidence="6"/>
<keyword evidence="2 6" id="KW-0963">Cytoplasm</keyword>
<feature type="binding site" evidence="6">
    <location>
        <position position="43"/>
    </location>
    <ligand>
        <name>Mg(2+)</name>
        <dbReference type="ChEBI" id="CHEBI:18420"/>
    </ligand>
</feature>
<evidence type="ECO:0000256" key="6">
    <source>
        <dbReference type="HAMAP-Rule" id="MF_00801"/>
    </source>
</evidence>
<dbReference type="GO" id="GO:0016891">
    <property type="term" value="F:RNA endonuclease activity producing 5'-phosphomonoesters, hydrolytic mechanism"/>
    <property type="evidence" value="ECO:0007669"/>
    <property type="project" value="TreeGrafter"/>
</dbReference>
<evidence type="ECO:0000313" key="7">
    <source>
        <dbReference type="EMBL" id="OGI45900.1"/>
    </source>
</evidence>
<evidence type="ECO:0000256" key="1">
    <source>
        <dbReference type="ARBA" id="ARBA00004496"/>
    </source>
</evidence>
<keyword evidence="6" id="KW-0479">Metal-binding</keyword>
<comment type="catalytic activity">
    <reaction evidence="6">
        <text>Endonucleolytic cleavage at apurinic or apyrimidinic sites to products with a 5'-phosphate.</text>
        <dbReference type="EC" id="3.1.21.7"/>
    </reaction>
</comment>
<evidence type="ECO:0000256" key="2">
    <source>
        <dbReference type="ARBA" id="ARBA00022490"/>
    </source>
</evidence>
<dbReference type="AlphaFoldDB" id="A0A1F6TL82"/>
<dbReference type="EMBL" id="MFSY01000061">
    <property type="protein sequence ID" value="OGI45900.1"/>
    <property type="molecule type" value="Genomic_DNA"/>
</dbReference>
<keyword evidence="5 6" id="KW-0378">Hydrolase</keyword>
<sequence length="220" mass="23793">MKTNLLNSWPTTVAAAKVMQEALRGRVIAGDKLGKVHTVAGIDVGFERDGAVTRAAVVVLEFPSLELRAQAVARAPTRFPYVPGYLSFREIPAVLAALAKLKTRPDLLLCDGQGLAHPRRFGLACHLGVLTDIPSIGVAKSRLIGEPRGRLGSEKGSWVPLTDDSEIVGAVLRTRAGVKPVYVSIGHRVRLETAIEYVLRCTTKYRLPETTRLAHRLASG</sequence>
<dbReference type="GO" id="GO:0005737">
    <property type="term" value="C:cytoplasm"/>
    <property type="evidence" value="ECO:0007669"/>
    <property type="project" value="UniProtKB-SubCell"/>
</dbReference>
<evidence type="ECO:0000256" key="5">
    <source>
        <dbReference type="ARBA" id="ARBA00022801"/>
    </source>
</evidence>
<evidence type="ECO:0000256" key="3">
    <source>
        <dbReference type="ARBA" id="ARBA00022722"/>
    </source>
</evidence>
<dbReference type="Proteomes" id="UP000179360">
    <property type="component" value="Unassembled WGS sequence"/>
</dbReference>
<comment type="caution">
    <text evidence="7">The sequence shown here is derived from an EMBL/GenBank/DDBJ whole genome shotgun (WGS) entry which is preliminary data.</text>
</comment>
<keyword evidence="4 6" id="KW-0255">Endonuclease</keyword>
<feature type="site" description="Interaction with target DNA" evidence="6">
    <location>
        <position position="81"/>
    </location>
</feature>
<dbReference type="InterPro" id="IPR007581">
    <property type="entry name" value="Endonuclease-V"/>
</dbReference>